<evidence type="ECO:0000313" key="2">
    <source>
        <dbReference type="EnsemblProtists" id="HpaP809345"/>
    </source>
</evidence>
<feature type="region of interest" description="Disordered" evidence="1">
    <location>
        <begin position="149"/>
        <end position="168"/>
    </location>
</feature>
<dbReference type="EMBL" id="JH598703">
    <property type="status" value="NOT_ANNOTATED_CDS"/>
    <property type="molecule type" value="Genomic_DNA"/>
</dbReference>
<dbReference type="HOGENOM" id="CLU_1139921_0_0_1"/>
<name>M4BSF3_HYAAE</name>
<dbReference type="eggNOG" id="ENOG502SPTT">
    <property type="taxonomic scope" value="Eukaryota"/>
</dbReference>
<evidence type="ECO:0000256" key="1">
    <source>
        <dbReference type="SAM" id="MobiDB-lite"/>
    </source>
</evidence>
<evidence type="ECO:0000313" key="3">
    <source>
        <dbReference type="Proteomes" id="UP000011713"/>
    </source>
</evidence>
<dbReference type="VEuPathDB" id="FungiDB:HpaG809345"/>
<organism evidence="2 3">
    <name type="scientific">Hyaloperonospora arabidopsidis (strain Emoy2)</name>
    <name type="common">Downy mildew agent</name>
    <name type="synonym">Peronospora arabidopsidis</name>
    <dbReference type="NCBI Taxonomy" id="559515"/>
    <lineage>
        <taxon>Eukaryota</taxon>
        <taxon>Sar</taxon>
        <taxon>Stramenopiles</taxon>
        <taxon>Oomycota</taxon>
        <taxon>Peronosporomycetes</taxon>
        <taxon>Peronosporales</taxon>
        <taxon>Peronosporaceae</taxon>
        <taxon>Hyaloperonospora</taxon>
    </lineage>
</organism>
<keyword evidence="3" id="KW-1185">Reference proteome</keyword>
<dbReference type="Proteomes" id="UP000011713">
    <property type="component" value="Unassembled WGS sequence"/>
</dbReference>
<sequence>MSCDLEPADFSKQDEEGEEEDEELMFAFEPQSDEENSTRPQHEDTKIFYSIDGISIERPVNPIVAILEHREVVQSAKASREEEIAKLEDKVAVPSVLQSRKRKTHELPTNTFAQTFHPVAKRTKSNTCERSVTATACLMDNLSLHRTSGGQCRQQQGGTTLHDNDHKKDIATNSPDCSASVTIPNRFQPIHWSGDASGACSIEKDCSHSCSSSSSSLSSCSSSKPRTPNSLSHSCRLGVDVLSPTHVHFNDLVLHSSAGSYTGS</sequence>
<reference evidence="2" key="2">
    <citation type="submission" date="2015-06" db="UniProtKB">
        <authorList>
            <consortium name="EnsemblProtists"/>
        </authorList>
    </citation>
    <scope>IDENTIFICATION</scope>
    <source>
        <strain evidence="2">Emoy2</strain>
    </source>
</reference>
<feature type="compositionally biased region" description="Low complexity" evidence="1">
    <location>
        <begin position="149"/>
        <end position="158"/>
    </location>
</feature>
<feature type="compositionally biased region" description="Acidic residues" evidence="1">
    <location>
        <begin position="15"/>
        <end position="24"/>
    </location>
</feature>
<protein>
    <submittedName>
        <fullName evidence="2">Uncharacterized protein</fullName>
    </submittedName>
</protein>
<proteinExistence type="predicted"/>
<accession>M4BSF3</accession>
<dbReference type="InParanoid" id="M4BSF3"/>
<dbReference type="EnsemblProtists" id="HpaT809345">
    <property type="protein sequence ID" value="HpaP809345"/>
    <property type="gene ID" value="HpaG809345"/>
</dbReference>
<reference evidence="3" key="1">
    <citation type="journal article" date="2010" name="Science">
        <title>Signatures of adaptation to obligate biotrophy in the Hyaloperonospora arabidopsidis genome.</title>
        <authorList>
            <person name="Baxter L."/>
            <person name="Tripathy S."/>
            <person name="Ishaque N."/>
            <person name="Boot N."/>
            <person name="Cabral A."/>
            <person name="Kemen E."/>
            <person name="Thines M."/>
            <person name="Ah-Fong A."/>
            <person name="Anderson R."/>
            <person name="Badejoko W."/>
            <person name="Bittner-Eddy P."/>
            <person name="Boore J.L."/>
            <person name="Chibucos M.C."/>
            <person name="Coates M."/>
            <person name="Dehal P."/>
            <person name="Delehaunty K."/>
            <person name="Dong S."/>
            <person name="Downton P."/>
            <person name="Dumas B."/>
            <person name="Fabro G."/>
            <person name="Fronick C."/>
            <person name="Fuerstenberg S.I."/>
            <person name="Fulton L."/>
            <person name="Gaulin E."/>
            <person name="Govers F."/>
            <person name="Hughes L."/>
            <person name="Humphray S."/>
            <person name="Jiang R.H."/>
            <person name="Judelson H."/>
            <person name="Kamoun S."/>
            <person name="Kyung K."/>
            <person name="Meijer H."/>
            <person name="Minx P."/>
            <person name="Morris P."/>
            <person name="Nelson J."/>
            <person name="Phuntumart V."/>
            <person name="Qutob D."/>
            <person name="Rehmany A."/>
            <person name="Rougon-Cardoso A."/>
            <person name="Ryden P."/>
            <person name="Torto-Alalibo T."/>
            <person name="Studholme D."/>
            <person name="Wang Y."/>
            <person name="Win J."/>
            <person name="Wood J."/>
            <person name="Clifton S.W."/>
            <person name="Rogers J."/>
            <person name="Van den Ackerveken G."/>
            <person name="Jones J.D."/>
            <person name="McDowell J.M."/>
            <person name="Beynon J."/>
            <person name="Tyler B.M."/>
        </authorList>
    </citation>
    <scope>NUCLEOTIDE SEQUENCE [LARGE SCALE GENOMIC DNA]</scope>
    <source>
        <strain evidence="3">Emoy2</strain>
    </source>
</reference>
<feature type="region of interest" description="Disordered" evidence="1">
    <location>
        <begin position="1"/>
        <end position="42"/>
    </location>
</feature>
<dbReference type="AlphaFoldDB" id="M4BSF3"/>